<sequence length="105" mass="11690">MNGKLAIIDLNGDESDLSSDQEEMVLLTGFRRNINLRRTEPYTYDHDGVLVHRRWNAASEPDRRYHSFRHFHLPVAYPVALKPALNGGRSSGIDAGREGGGGRGS</sequence>
<gene>
    <name evidence="2" type="ORF">GSI_10519</name>
</gene>
<evidence type="ECO:0000313" key="3">
    <source>
        <dbReference type="Proteomes" id="UP000230002"/>
    </source>
</evidence>
<proteinExistence type="predicted"/>
<comment type="caution">
    <text evidence="2">The sequence shown here is derived from an EMBL/GenBank/DDBJ whole genome shotgun (WGS) entry which is preliminary data.</text>
</comment>
<dbReference type="EMBL" id="AYKW01000034">
    <property type="protein sequence ID" value="PIL27372.1"/>
    <property type="molecule type" value="Genomic_DNA"/>
</dbReference>
<name>A0A2G8S0S3_9APHY</name>
<feature type="region of interest" description="Disordered" evidence="1">
    <location>
        <begin position="83"/>
        <end position="105"/>
    </location>
</feature>
<dbReference type="AlphaFoldDB" id="A0A2G8S0S3"/>
<reference evidence="2 3" key="1">
    <citation type="journal article" date="2015" name="Sci. Rep.">
        <title>Chromosome-level genome map provides insights into diverse defense mechanisms in the medicinal fungus Ganoderma sinense.</title>
        <authorList>
            <person name="Zhu Y."/>
            <person name="Xu J."/>
            <person name="Sun C."/>
            <person name="Zhou S."/>
            <person name="Xu H."/>
            <person name="Nelson D.R."/>
            <person name="Qian J."/>
            <person name="Song J."/>
            <person name="Luo H."/>
            <person name="Xiang L."/>
            <person name="Li Y."/>
            <person name="Xu Z."/>
            <person name="Ji A."/>
            <person name="Wang L."/>
            <person name="Lu S."/>
            <person name="Hayward A."/>
            <person name="Sun W."/>
            <person name="Li X."/>
            <person name="Schwartz D.C."/>
            <person name="Wang Y."/>
            <person name="Chen S."/>
        </authorList>
    </citation>
    <scope>NUCLEOTIDE SEQUENCE [LARGE SCALE GENOMIC DNA]</scope>
    <source>
        <strain evidence="2 3">ZZ0214-1</strain>
    </source>
</reference>
<accession>A0A2G8S0S3</accession>
<dbReference type="Proteomes" id="UP000230002">
    <property type="component" value="Unassembled WGS sequence"/>
</dbReference>
<evidence type="ECO:0000256" key="1">
    <source>
        <dbReference type="SAM" id="MobiDB-lite"/>
    </source>
</evidence>
<organism evidence="2 3">
    <name type="scientific">Ganoderma sinense ZZ0214-1</name>
    <dbReference type="NCBI Taxonomy" id="1077348"/>
    <lineage>
        <taxon>Eukaryota</taxon>
        <taxon>Fungi</taxon>
        <taxon>Dikarya</taxon>
        <taxon>Basidiomycota</taxon>
        <taxon>Agaricomycotina</taxon>
        <taxon>Agaricomycetes</taxon>
        <taxon>Polyporales</taxon>
        <taxon>Polyporaceae</taxon>
        <taxon>Ganoderma</taxon>
    </lineage>
</organism>
<keyword evidence="3" id="KW-1185">Reference proteome</keyword>
<protein>
    <submittedName>
        <fullName evidence="2">Uncharacterized protein</fullName>
    </submittedName>
</protein>
<evidence type="ECO:0000313" key="2">
    <source>
        <dbReference type="EMBL" id="PIL27372.1"/>
    </source>
</evidence>